<dbReference type="EMBL" id="FOLL01000023">
    <property type="protein sequence ID" value="SFC75321.1"/>
    <property type="molecule type" value="Genomic_DNA"/>
</dbReference>
<dbReference type="AlphaFoldDB" id="A0A1I1LQH0"/>
<gene>
    <name evidence="2" type="ORF">SAMN05421747_12324</name>
</gene>
<dbReference type="STRING" id="623281.SAMN05421747_12324"/>
<dbReference type="Proteomes" id="UP000199577">
    <property type="component" value="Unassembled WGS sequence"/>
</dbReference>
<dbReference type="GO" id="GO:0043565">
    <property type="term" value="F:sequence-specific DNA binding"/>
    <property type="evidence" value="ECO:0007669"/>
    <property type="project" value="InterPro"/>
</dbReference>
<dbReference type="PROSITE" id="PS01124">
    <property type="entry name" value="HTH_ARAC_FAMILY_2"/>
    <property type="match status" value="1"/>
</dbReference>
<reference evidence="2 3" key="1">
    <citation type="submission" date="2016-10" db="EMBL/GenBank/DDBJ databases">
        <authorList>
            <person name="de Groot N.N."/>
        </authorList>
    </citation>
    <scope>NUCLEOTIDE SEQUENCE [LARGE SCALE GENOMIC DNA]</scope>
    <source>
        <strain evidence="2 3">DSM 22900</strain>
    </source>
</reference>
<keyword evidence="3" id="KW-1185">Reference proteome</keyword>
<sequence length="277" mass="31694">MKKTAPQRTHRYVSQRIAVPQEFAEVFSHFYFARNRSDVTVRKTLLPSYQTILVFNFGAKAALHTHQNTTIEIDRCIVLGPIKKAIDYSLPPLSQILVVNLIADAFYRFFGHTSVPANVPINPDGLLADNCFTTLWSVLNKTDDPTTRVDYLLEFCKPHLSPRSHLAEALVNFGDRTLSPIKALANKHNQSERNVQLNHKKHLGYSAKEIHRYQRFIKAVALIQQIASHNTKVNWFEIINACGYYDQSQLIHDFQHYLNLSPTMYLKFQADICNPAG</sequence>
<dbReference type="SMART" id="SM00342">
    <property type="entry name" value="HTH_ARAC"/>
    <property type="match status" value="1"/>
</dbReference>
<evidence type="ECO:0000313" key="2">
    <source>
        <dbReference type="EMBL" id="SFC75321.1"/>
    </source>
</evidence>
<name>A0A1I1LQH0_9SPHI</name>
<accession>A0A1I1LQH0</accession>
<evidence type="ECO:0000313" key="3">
    <source>
        <dbReference type="Proteomes" id="UP000199577"/>
    </source>
</evidence>
<dbReference type="GO" id="GO:0003700">
    <property type="term" value="F:DNA-binding transcription factor activity"/>
    <property type="evidence" value="ECO:0007669"/>
    <property type="project" value="InterPro"/>
</dbReference>
<organism evidence="2 3">
    <name type="scientific">Parapedobacter composti</name>
    <dbReference type="NCBI Taxonomy" id="623281"/>
    <lineage>
        <taxon>Bacteria</taxon>
        <taxon>Pseudomonadati</taxon>
        <taxon>Bacteroidota</taxon>
        <taxon>Sphingobacteriia</taxon>
        <taxon>Sphingobacteriales</taxon>
        <taxon>Sphingobacteriaceae</taxon>
        <taxon>Parapedobacter</taxon>
    </lineage>
</organism>
<dbReference type="RefSeq" id="WP_090974948.1">
    <property type="nucleotide sequence ID" value="NZ_FOLL01000023.1"/>
</dbReference>
<protein>
    <submittedName>
        <fullName evidence="2">Helix-turn-helix domain-containing protein</fullName>
    </submittedName>
</protein>
<evidence type="ECO:0000259" key="1">
    <source>
        <dbReference type="PROSITE" id="PS01124"/>
    </source>
</evidence>
<dbReference type="InterPro" id="IPR018060">
    <property type="entry name" value="HTH_AraC"/>
</dbReference>
<dbReference type="OrthoDB" id="635259at2"/>
<dbReference type="Gene3D" id="1.10.10.60">
    <property type="entry name" value="Homeodomain-like"/>
    <property type="match status" value="1"/>
</dbReference>
<proteinExistence type="predicted"/>
<feature type="domain" description="HTH araC/xylS-type" evidence="1">
    <location>
        <begin position="181"/>
        <end position="268"/>
    </location>
</feature>